<dbReference type="PATRIC" id="fig|270351.10.peg.277"/>
<keyword evidence="1" id="KW-0732">Signal</keyword>
<name>A0A0C6FML6_9HYPH</name>
<dbReference type="Gene3D" id="3.40.190.170">
    <property type="entry name" value="Bacterial extracellular solute-binding protein, family 7"/>
    <property type="match status" value="1"/>
</dbReference>
<dbReference type="EMBL" id="AP014704">
    <property type="protein sequence ID" value="BAQ43775.1"/>
    <property type="molecule type" value="Genomic_DNA"/>
</dbReference>
<evidence type="ECO:0000313" key="2">
    <source>
        <dbReference type="EMBL" id="BAQ43775.1"/>
    </source>
</evidence>
<dbReference type="KEGG" id="maqu:Maq22A_c01380"/>
<evidence type="ECO:0000256" key="1">
    <source>
        <dbReference type="ARBA" id="ARBA00022729"/>
    </source>
</evidence>
<dbReference type="GO" id="GO:0030288">
    <property type="term" value="C:outer membrane-bounded periplasmic space"/>
    <property type="evidence" value="ECO:0007669"/>
    <property type="project" value="InterPro"/>
</dbReference>
<dbReference type="InterPro" id="IPR018389">
    <property type="entry name" value="DctP_fam"/>
</dbReference>
<dbReference type="PIRSF" id="PIRSF006470">
    <property type="entry name" value="DctB"/>
    <property type="match status" value="1"/>
</dbReference>
<dbReference type="AlphaFoldDB" id="A0A0C6FML6"/>
<reference evidence="3" key="2">
    <citation type="submission" date="2015-01" db="EMBL/GenBank/DDBJ databases">
        <title>Complete genome sequence of Methylobacterium aquaticum strain 22A.</title>
        <authorList>
            <person name="Tani A."/>
            <person name="Ogura Y."/>
            <person name="Hayashi T."/>
        </authorList>
    </citation>
    <scope>NUCLEOTIDE SEQUENCE [LARGE SCALE GENOMIC DNA]</scope>
    <source>
        <strain evidence="3">MA-22A</strain>
    </source>
</reference>
<dbReference type="GO" id="GO:0055085">
    <property type="term" value="P:transmembrane transport"/>
    <property type="evidence" value="ECO:0007669"/>
    <property type="project" value="InterPro"/>
</dbReference>
<dbReference type="STRING" id="270351.Maq22A_c01380"/>
<protein>
    <submittedName>
        <fullName evidence="2">TRAP-type C4-dicarboxylate transport system, periplasmic component</fullName>
    </submittedName>
</protein>
<dbReference type="RefSeq" id="WP_060845401.1">
    <property type="nucleotide sequence ID" value="NZ_AP014704.1"/>
</dbReference>
<sequence>MINRRHVLAGCGATLSTLGLPKPARATGRAKVMRLVITNALASQTGQGATVFAERVAASSGGRLRVEIYPAGVSGGELETTQDVAKNALELSIVSSVGFAIVAPKLGVFDIPFLFRDVAHARAVLDGPVGQKALMEVEAGGLVGLAWSENGLRHLTTASVPVRSPKDLSGLKIRVPQSVAMITGFKALGADARPLAFPDLYGALSAGEFQGQENPLGNIAGANFDRVQRYLSLTGHIYSAAMLIMSRQAYDLLSEDERTMVRAAARAATQAARETGDRNEARLTAELGKRGMTVIADVDRAAFATAIRGADAQFETEYGKPLLEAIRAVRS</sequence>
<dbReference type="InterPro" id="IPR006311">
    <property type="entry name" value="TAT_signal"/>
</dbReference>
<dbReference type="Pfam" id="PF03480">
    <property type="entry name" value="DctP"/>
    <property type="match status" value="1"/>
</dbReference>
<dbReference type="GO" id="GO:0030246">
    <property type="term" value="F:carbohydrate binding"/>
    <property type="evidence" value="ECO:0007669"/>
    <property type="project" value="TreeGrafter"/>
</dbReference>
<dbReference type="CDD" id="cd13603">
    <property type="entry name" value="PBP2_TRAP_Siap_TeaA_like"/>
    <property type="match status" value="1"/>
</dbReference>
<dbReference type="PANTHER" id="PTHR33376:SF2">
    <property type="entry name" value="DICARBOXYLATE-BINDING PERIPLASMIC PROTEIN"/>
    <property type="match status" value="1"/>
</dbReference>
<dbReference type="NCBIfam" id="TIGR00787">
    <property type="entry name" value="dctP"/>
    <property type="match status" value="1"/>
</dbReference>
<accession>A0A0C6FML6</accession>
<dbReference type="PROSITE" id="PS51318">
    <property type="entry name" value="TAT"/>
    <property type="match status" value="1"/>
</dbReference>
<dbReference type="InterPro" id="IPR004682">
    <property type="entry name" value="TRAP_DctP"/>
</dbReference>
<reference evidence="2 3" key="1">
    <citation type="journal article" date="2015" name="Genome Announc.">
        <title>Complete Genome Sequence of Methylobacterium aquaticum Strain 22A, Isolated from Racomitrium japonicum Moss.</title>
        <authorList>
            <person name="Tani A."/>
            <person name="Ogura Y."/>
            <person name="Hayashi T."/>
            <person name="Kimbara K."/>
        </authorList>
    </citation>
    <scope>NUCLEOTIDE SEQUENCE [LARGE SCALE GENOMIC DNA]</scope>
    <source>
        <strain evidence="2 3">MA-22A</strain>
    </source>
</reference>
<dbReference type="Proteomes" id="UP000061432">
    <property type="component" value="Chromosome"/>
</dbReference>
<organism evidence="2 3">
    <name type="scientific">Methylobacterium aquaticum</name>
    <dbReference type="NCBI Taxonomy" id="270351"/>
    <lineage>
        <taxon>Bacteria</taxon>
        <taxon>Pseudomonadati</taxon>
        <taxon>Pseudomonadota</taxon>
        <taxon>Alphaproteobacteria</taxon>
        <taxon>Hyphomicrobiales</taxon>
        <taxon>Methylobacteriaceae</taxon>
        <taxon>Methylobacterium</taxon>
    </lineage>
</organism>
<proteinExistence type="predicted"/>
<dbReference type="NCBIfam" id="NF037995">
    <property type="entry name" value="TRAP_S1"/>
    <property type="match status" value="1"/>
</dbReference>
<dbReference type="PANTHER" id="PTHR33376">
    <property type="match status" value="1"/>
</dbReference>
<dbReference type="InterPro" id="IPR038404">
    <property type="entry name" value="TRAP_DctP_sf"/>
</dbReference>
<gene>
    <name evidence="2" type="primary">dctP</name>
    <name evidence="2" type="ORF">Maq22A_c01380</name>
</gene>
<evidence type="ECO:0000313" key="3">
    <source>
        <dbReference type="Proteomes" id="UP000061432"/>
    </source>
</evidence>